<dbReference type="AlphaFoldDB" id="A0A0R3PTH2"/>
<name>A0A0R3PTH2_ANGCS</name>
<gene>
    <name evidence="1" type="ORF">ACOC_LOCUS9077</name>
</gene>
<sequence>MMGDQPADVTNYYETKWVRPNCTADGLRPLFCSDNGTCDAYYERVKNVKVWRGSHVPAIRLEVQSFLLVMLAMTS</sequence>
<organism evidence="3">
    <name type="scientific">Angiostrongylus costaricensis</name>
    <name type="common">Nematode worm</name>
    <dbReference type="NCBI Taxonomy" id="334426"/>
    <lineage>
        <taxon>Eukaryota</taxon>
        <taxon>Metazoa</taxon>
        <taxon>Ecdysozoa</taxon>
        <taxon>Nematoda</taxon>
        <taxon>Chromadorea</taxon>
        <taxon>Rhabditida</taxon>
        <taxon>Rhabditina</taxon>
        <taxon>Rhabditomorpha</taxon>
        <taxon>Strongyloidea</taxon>
        <taxon>Metastrongylidae</taxon>
        <taxon>Angiostrongylus</taxon>
    </lineage>
</organism>
<dbReference type="EMBL" id="UYYA01004245">
    <property type="protein sequence ID" value="VDM60662.1"/>
    <property type="molecule type" value="Genomic_DNA"/>
</dbReference>
<dbReference type="WBParaSite" id="ACOC_0000907601-mRNA-1">
    <property type="protein sequence ID" value="ACOC_0000907601-mRNA-1"/>
    <property type="gene ID" value="ACOC_0000907601"/>
</dbReference>
<reference evidence="3" key="1">
    <citation type="submission" date="2017-02" db="UniProtKB">
        <authorList>
            <consortium name="WormBaseParasite"/>
        </authorList>
    </citation>
    <scope>IDENTIFICATION</scope>
</reference>
<reference evidence="1 2" key="2">
    <citation type="submission" date="2018-11" db="EMBL/GenBank/DDBJ databases">
        <authorList>
            <consortium name="Pathogen Informatics"/>
        </authorList>
    </citation>
    <scope>NUCLEOTIDE SEQUENCE [LARGE SCALE GENOMIC DNA]</scope>
    <source>
        <strain evidence="1 2">Costa Rica</strain>
    </source>
</reference>
<protein>
    <submittedName>
        <fullName evidence="1 3">Uncharacterized protein</fullName>
    </submittedName>
</protein>
<accession>A0A0R3PTH2</accession>
<dbReference type="OrthoDB" id="2020542at2759"/>
<proteinExistence type="predicted"/>
<evidence type="ECO:0000313" key="3">
    <source>
        <dbReference type="WBParaSite" id="ACOC_0000907601-mRNA-1"/>
    </source>
</evidence>
<keyword evidence="2" id="KW-1185">Reference proteome</keyword>
<dbReference type="Proteomes" id="UP000267027">
    <property type="component" value="Unassembled WGS sequence"/>
</dbReference>
<evidence type="ECO:0000313" key="1">
    <source>
        <dbReference type="EMBL" id="VDM60662.1"/>
    </source>
</evidence>
<dbReference type="STRING" id="334426.A0A0R3PTH2"/>
<evidence type="ECO:0000313" key="2">
    <source>
        <dbReference type="Proteomes" id="UP000267027"/>
    </source>
</evidence>